<dbReference type="Proteomes" id="UP001148018">
    <property type="component" value="Unassembled WGS sequence"/>
</dbReference>
<protein>
    <submittedName>
        <fullName evidence="2">Uncharacterized protein</fullName>
    </submittedName>
</protein>
<keyword evidence="3" id="KW-1185">Reference proteome</keyword>
<feature type="region of interest" description="Disordered" evidence="1">
    <location>
        <begin position="55"/>
        <end position="84"/>
    </location>
</feature>
<dbReference type="EMBL" id="JANIIK010000047">
    <property type="protein sequence ID" value="KAJ3601716.1"/>
    <property type="molecule type" value="Genomic_DNA"/>
</dbReference>
<organism evidence="2 3">
    <name type="scientific">Muraenolepis orangiensis</name>
    <name type="common">Patagonian moray cod</name>
    <dbReference type="NCBI Taxonomy" id="630683"/>
    <lineage>
        <taxon>Eukaryota</taxon>
        <taxon>Metazoa</taxon>
        <taxon>Chordata</taxon>
        <taxon>Craniata</taxon>
        <taxon>Vertebrata</taxon>
        <taxon>Euteleostomi</taxon>
        <taxon>Actinopterygii</taxon>
        <taxon>Neopterygii</taxon>
        <taxon>Teleostei</taxon>
        <taxon>Neoteleostei</taxon>
        <taxon>Acanthomorphata</taxon>
        <taxon>Zeiogadaria</taxon>
        <taxon>Gadariae</taxon>
        <taxon>Gadiformes</taxon>
        <taxon>Muraenolepidoidei</taxon>
        <taxon>Muraenolepididae</taxon>
        <taxon>Muraenolepis</taxon>
    </lineage>
</organism>
<dbReference type="AlphaFoldDB" id="A0A9Q0E7N5"/>
<evidence type="ECO:0000313" key="2">
    <source>
        <dbReference type="EMBL" id="KAJ3601716.1"/>
    </source>
</evidence>
<feature type="compositionally biased region" description="Pro residues" evidence="1">
    <location>
        <begin position="106"/>
        <end position="116"/>
    </location>
</feature>
<evidence type="ECO:0000256" key="1">
    <source>
        <dbReference type="SAM" id="MobiDB-lite"/>
    </source>
</evidence>
<feature type="compositionally biased region" description="Basic and acidic residues" evidence="1">
    <location>
        <begin position="119"/>
        <end position="132"/>
    </location>
</feature>
<evidence type="ECO:0000313" key="3">
    <source>
        <dbReference type="Proteomes" id="UP001148018"/>
    </source>
</evidence>
<gene>
    <name evidence="2" type="ORF">NHX12_032683</name>
</gene>
<reference evidence="2" key="1">
    <citation type="submission" date="2022-07" db="EMBL/GenBank/DDBJ databases">
        <title>Chromosome-level genome of Muraenolepis orangiensis.</title>
        <authorList>
            <person name="Kim J."/>
        </authorList>
    </citation>
    <scope>NUCLEOTIDE SEQUENCE</scope>
    <source>
        <strain evidence="2">KU_S4_2022</strain>
        <tissue evidence="2">Muscle</tissue>
    </source>
</reference>
<proteinExistence type="predicted"/>
<feature type="compositionally biased region" description="Polar residues" evidence="1">
    <location>
        <begin position="60"/>
        <end position="70"/>
    </location>
</feature>
<feature type="region of interest" description="Disordered" evidence="1">
    <location>
        <begin position="1"/>
        <end position="26"/>
    </location>
</feature>
<feature type="region of interest" description="Disordered" evidence="1">
    <location>
        <begin position="101"/>
        <end position="148"/>
    </location>
</feature>
<name>A0A9Q0E7N5_9TELE</name>
<accession>A0A9Q0E7N5</accession>
<sequence>MREKDSWHGMDNRVKGLRPQDDRHDDKYTRTADMLCDSVSWHSLDSAQEESCRSEKTCRPVNQQVPTSSHLIIPPPPTSPDLQKPSGIEILLLLWSITATPTTRRAPPPAPHPPPSGHLLHEWDEKEGEKKQQSYANEGVVQHKMDFR</sequence>
<comment type="caution">
    <text evidence="2">The sequence shown here is derived from an EMBL/GenBank/DDBJ whole genome shotgun (WGS) entry which is preliminary data.</text>
</comment>